<dbReference type="InterPro" id="IPR011333">
    <property type="entry name" value="SKP1/BTB/POZ_sf"/>
</dbReference>
<reference evidence="3" key="1">
    <citation type="submission" date="2024-04" db="EMBL/GenBank/DDBJ databases">
        <authorList>
            <person name="Shaw F."/>
            <person name="Minotto A."/>
        </authorList>
    </citation>
    <scope>NUCLEOTIDE SEQUENCE [LARGE SCALE GENOMIC DNA]</scope>
</reference>
<dbReference type="Proteomes" id="UP001497453">
    <property type="component" value="Chromosome 2"/>
</dbReference>
<feature type="compositionally biased region" description="Basic and acidic residues" evidence="1">
    <location>
        <begin position="454"/>
        <end position="477"/>
    </location>
</feature>
<feature type="compositionally biased region" description="Low complexity" evidence="1">
    <location>
        <begin position="190"/>
        <end position="199"/>
    </location>
</feature>
<feature type="compositionally biased region" description="Low complexity" evidence="1">
    <location>
        <begin position="207"/>
        <end position="230"/>
    </location>
</feature>
<feature type="compositionally biased region" description="Low complexity" evidence="1">
    <location>
        <begin position="1"/>
        <end position="23"/>
    </location>
</feature>
<dbReference type="EMBL" id="OZ037945">
    <property type="protein sequence ID" value="CAL1700724.1"/>
    <property type="molecule type" value="Genomic_DNA"/>
</dbReference>
<gene>
    <name evidence="2" type="ORF">GFSPODELE1_LOCUS3265</name>
</gene>
<feature type="region of interest" description="Disordered" evidence="1">
    <location>
        <begin position="1"/>
        <end position="90"/>
    </location>
</feature>
<evidence type="ECO:0000313" key="2">
    <source>
        <dbReference type="EMBL" id="CAL1700724.1"/>
    </source>
</evidence>
<feature type="compositionally biased region" description="Pro residues" evidence="1">
    <location>
        <begin position="158"/>
        <end position="167"/>
    </location>
</feature>
<sequence>MISTHRSQSSFSSRRPSISNPIPADRFVPLSPPATKSPPPTNTTTTAPSPPRSRSALAGSMARNWLARASSSSSGSSGSGAPYAPSKPVRISEPKLSSAFDSITQQRGVVLGSGAIVVRTPQEALAGSSVSVYDDEDDTPTTQTAPRSTEHYQLPASPTSPPLPPIPDFEDDEEEEGKEPEQEYRERTQSRSSTPSRPTRAPPPIPIEENAPVTSPPLSLRPSLKSCSPPNSEYFPPVPALPANVPPSPPQMPFEPILLSPAPVGTIDPSKIIVSVETCTNTFRTTLQTLTSRPSFLSTYLKSLLPSKEGDDDEVSVRSAADSAFNSIFHHHLTSSGLLTQTSTNIHIFLDRPSAPYAHVLTYLRTPPSTPEHPAILPRAVQLNSSSNSRLEALLELRDEARYLDLDELYKLCTDEIRVRQDSHRNNMLGLHTHSRAMSNASMMSGRSLGTLRETPEHETEVSEMGERKLARTRSRDSGLGSGSPPSTHAKSPSPRNSESPDIWNSSPPVMVNASALQQRLQLTGRGRSETRKEAVASSSTRPVGRWL</sequence>
<dbReference type="SUPFAM" id="SSF54695">
    <property type="entry name" value="POZ domain"/>
    <property type="match status" value="1"/>
</dbReference>
<accession>A0ABP1D1E1</accession>
<name>A0ABP1D1E1_9APHY</name>
<keyword evidence="3" id="KW-1185">Reference proteome</keyword>
<dbReference type="Gene3D" id="3.30.710.10">
    <property type="entry name" value="Potassium Channel Kv1.1, Chain A"/>
    <property type="match status" value="1"/>
</dbReference>
<protein>
    <recommendedName>
        <fullName evidence="4">BTB domain-containing protein</fullName>
    </recommendedName>
</protein>
<proteinExistence type="predicted"/>
<evidence type="ECO:0008006" key="4">
    <source>
        <dbReference type="Google" id="ProtNLM"/>
    </source>
</evidence>
<feature type="compositionally biased region" description="Polar residues" evidence="1">
    <location>
        <begin position="484"/>
        <end position="508"/>
    </location>
</feature>
<organism evidence="2 3">
    <name type="scientific">Somion occarium</name>
    <dbReference type="NCBI Taxonomy" id="3059160"/>
    <lineage>
        <taxon>Eukaryota</taxon>
        <taxon>Fungi</taxon>
        <taxon>Dikarya</taxon>
        <taxon>Basidiomycota</taxon>
        <taxon>Agaricomycotina</taxon>
        <taxon>Agaricomycetes</taxon>
        <taxon>Polyporales</taxon>
        <taxon>Cerrenaceae</taxon>
        <taxon>Somion</taxon>
    </lineage>
</organism>
<feature type="compositionally biased region" description="Low complexity" evidence="1">
    <location>
        <begin position="42"/>
        <end position="60"/>
    </location>
</feature>
<feature type="region of interest" description="Disordered" evidence="1">
    <location>
        <begin position="114"/>
        <end position="231"/>
    </location>
</feature>
<feature type="compositionally biased region" description="Low complexity" evidence="1">
    <location>
        <begin position="70"/>
        <end position="80"/>
    </location>
</feature>
<feature type="compositionally biased region" description="Pro residues" evidence="1">
    <location>
        <begin position="30"/>
        <end position="41"/>
    </location>
</feature>
<evidence type="ECO:0000256" key="1">
    <source>
        <dbReference type="SAM" id="MobiDB-lite"/>
    </source>
</evidence>
<feature type="compositionally biased region" description="Acidic residues" evidence="1">
    <location>
        <begin position="168"/>
        <end position="178"/>
    </location>
</feature>
<feature type="region of interest" description="Disordered" evidence="1">
    <location>
        <begin position="451"/>
        <end position="548"/>
    </location>
</feature>
<feature type="compositionally biased region" description="Basic and acidic residues" evidence="1">
    <location>
        <begin position="179"/>
        <end position="189"/>
    </location>
</feature>
<evidence type="ECO:0000313" key="3">
    <source>
        <dbReference type="Proteomes" id="UP001497453"/>
    </source>
</evidence>